<protein>
    <submittedName>
        <fullName evidence="4">FAD-binding PCMH-type domain-containing protein</fullName>
    </submittedName>
</protein>
<feature type="domain" description="FAD-binding PCMH-type" evidence="1">
    <location>
        <begin position="37"/>
        <end position="226"/>
    </location>
</feature>
<sequence>MFLGGNSYLLNLLQQELQRRIGTLPCVEISLVQGEDRDAEVTECLLVQPKSLSEISRAVRAAKTMRLNVRTRGRSTSGVKGLYADQFTLLVDCQTLNDTPRIELTTVIADREIDEQVPCLRILVSVGIDELLDFQINNRIELTQPIDESLPQGTVVGALVSKYPVGEWGVKNGPQFFAQNRIFCVRVVDSKGDLCDYTGEQEVNYCKASLGMLGIVYDVFLEYHPMSMSKVSAEIHTWNSLLSSDLLYERLTESSFVEILYLPYCSINLDEPTDDRIKQWSAKDDEVLLRCGKTAHNRLVECDPIDSTHRKQIHILDPVVGPRVREFFERPEETPELLAKAFVYVKREVERFKEIQQYTPWAVNMVKIADLPTNSLRLSMTTGSDLKEFKKAMEVILSSLTPMTAEDGRLLFPVNYCIRIHLPGLLNPHNILDISNAVKMPMEDWRQPFIVCLIGFQVPLLTSSWQVMTCQLIRSLCKEKNIRLSHLKEVCHDTRLLSEVLHMSVEESSKALKKKVASTDRDGIFFTKSLAHLLNAEIDDYRLSYRQQRDKLFSHLLKKLSK</sequence>
<dbReference type="WBParaSite" id="SSLN_0001141201-mRNA-1">
    <property type="protein sequence ID" value="SSLN_0001141201-mRNA-1"/>
    <property type="gene ID" value="SSLN_0001141201"/>
</dbReference>
<dbReference type="STRING" id="70667.A0A183T3E1"/>
<evidence type="ECO:0000313" key="2">
    <source>
        <dbReference type="EMBL" id="VDL97374.1"/>
    </source>
</evidence>
<keyword evidence="3" id="KW-1185">Reference proteome</keyword>
<evidence type="ECO:0000313" key="4">
    <source>
        <dbReference type="WBParaSite" id="SSLN_0001141201-mRNA-1"/>
    </source>
</evidence>
<dbReference type="AlphaFoldDB" id="A0A183T3E1"/>
<dbReference type="InterPro" id="IPR016166">
    <property type="entry name" value="FAD-bd_PCMH"/>
</dbReference>
<reference evidence="4" key="1">
    <citation type="submission" date="2016-06" db="UniProtKB">
        <authorList>
            <consortium name="WormBaseParasite"/>
        </authorList>
    </citation>
    <scope>IDENTIFICATION</scope>
</reference>
<gene>
    <name evidence="2" type="ORF">SSLN_LOCUS10989</name>
</gene>
<dbReference type="Gene3D" id="3.30.465.10">
    <property type="match status" value="1"/>
</dbReference>
<organism evidence="4">
    <name type="scientific">Schistocephalus solidus</name>
    <name type="common">Tapeworm</name>
    <dbReference type="NCBI Taxonomy" id="70667"/>
    <lineage>
        <taxon>Eukaryota</taxon>
        <taxon>Metazoa</taxon>
        <taxon>Spiralia</taxon>
        <taxon>Lophotrochozoa</taxon>
        <taxon>Platyhelminthes</taxon>
        <taxon>Cestoda</taxon>
        <taxon>Eucestoda</taxon>
        <taxon>Diphyllobothriidea</taxon>
        <taxon>Diphyllobothriidae</taxon>
        <taxon>Schistocephalus</taxon>
    </lineage>
</organism>
<evidence type="ECO:0000313" key="3">
    <source>
        <dbReference type="Proteomes" id="UP000275846"/>
    </source>
</evidence>
<reference evidence="2 3" key="2">
    <citation type="submission" date="2018-11" db="EMBL/GenBank/DDBJ databases">
        <authorList>
            <consortium name="Pathogen Informatics"/>
        </authorList>
    </citation>
    <scope>NUCLEOTIDE SEQUENCE [LARGE SCALE GENOMIC DNA]</scope>
    <source>
        <strain evidence="2 3">NST_G2</strain>
    </source>
</reference>
<dbReference type="Proteomes" id="UP000275846">
    <property type="component" value="Unassembled WGS sequence"/>
</dbReference>
<dbReference type="InterPro" id="IPR036318">
    <property type="entry name" value="FAD-bd_PCMH-like_sf"/>
</dbReference>
<dbReference type="GO" id="GO:0071949">
    <property type="term" value="F:FAD binding"/>
    <property type="evidence" value="ECO:0007669"/>
    <property type="project" value="InterPro"/>
</dbReference>
<dbReference type="SUPFAM" id="SSF56176">
    <property type="entry name" value="FAD-binding/transporter-associated domain-like"/>
    <property type="match status" value="1"/>
</dbReference>
<dbReference type="PROSITE" id="PS51387">
    <property type="entry name" value="FAD_PCMH"/>
    <property type="match status" value="1"/>
</dbReference>
<dbReference type="EMBL" id="UYSU01036220">
    <property type="protein sequence ID" value="VDL97374.1"/>
    <property type="molecule type" value="Genomic_DNA"/>
</dbReference>
<evidence type="ECO:0000259" key="1">
    <source>
        <dbReference type="PROSITE" id="PS51387"/>
    </source>
</evidence>
<dbReference type="OrthoDB" id="610608at2759"/>
<accession>A0A183T3E1</accession>
<proteinExistence type="predicted"/>
<dbReference type="InterPro" id="IPR016169">
    <property type="entry name" value="FAD-bd_PCMH_sub2"/>
</dbReference>
<name>A0A183T3E1_SCHSO</name>